<evidence type="ECO:0000259" key="1">
    <source>
        <dbReference type="Pfam" id="PF01248"/>
    </source>
</evidence>
<feature type="domain" description="Ribosomal protein eL8/eL30/eS12/Gadd45" evidence="1">
    <location>
        <begin position="62"/>
        <end position="129"/>
    </location>
</feature>
<evidence type="ECO:0000313" key="3">
    <source>
        <dbReference type="Proteomes" id="UP000030745"/>
    </source>
</evidence>
<dbReference type="Pfam" id="PF01248">
    <property type="entry name" value="Ribosomal_L7Ae"/>
    <property type="match status" value="1"/>
</dbReference>
<dbReference type="RefSeq" id="XP_012211642.1">
    <property type="nucleotide sequence ID" value="XM_012356252.1"/>
</dbReference>
<sequence length="169" mass="18425">MATLRARAQQEKVHARPRDLFLPFTPMEKEEAEILVDRVAKEAGALVLNEPTKSLLKPLRPMALGVNEVSRLLEHRHARVVVMSSDASVLGMCSHVAVMAIQLNVPICVVPLTSAALGAIFKLKQVSVFGFRTLPTDANSVAELEDTLVQLRSIQDFVVAKASPVVHAQ</sequence>
<dbReference type="InterPro" id="IPR029064">
    <property type="entry name" value="Ribosomal_eL30-like_sf"/>
</dbReference>
<organism evidence="2 3">
    <name type="scientific">Saprolegnia parasitica (strain CBS 223.65)</name>
    <dbReference type="NCBI Taxonomy" id="695850"/>
    <lineage>
        <taxon>Eukaryota</taxon>
        <taxon>Sar</taxon>
        <taxon>Stramenopiles</taxon>
        <taxon>Oomycota</taxon>
        <taxon>Saprolegniomycetes</taxon>
        <taxon>Saprolegniales</taxon>
        <taxon>Saprolegniaceae</taxon>
        <taxon>Saprolegnia</taxon>
    </lineage>
</organism>
<reference evidence="2 3" key="1">
    <citation type="journal article" date="2013" name="PLoS Genet.">
        <title>Distinctive expansion of potential virulence genes in the genome of the oomycete fish pathogen Saprolegnia parasitica.</title>
        <authorList>
            <person name="Jiang R.H."/>
            <person name="de Bruijn I."/>
            <person name="Haas B.J."/>
            <person name="Belmonte R."/>
            <person name="Lobach L."/>
            <person name="Christie J."/>
            <person name="van den Ackerveken G."/>
            <person name="Bottin A."/>
            <person name="Bulone V."/>
            <person name="Diaz-Moreno S.M."/>
            <person name="Dumas B."/>
            <person name="Fan L."/>
            <person name="Gaulin E."/>
            <person name="Govers F."/>
            <person name="Grenville-Briggs L.J."/>
            <person name="Horner N.R."/>
            <person name="Levin J.Z."/>
            <person name="Mammella M."/>
            <person name="Meijer H.J."/>
            <person name="Morris P."/>
            <person name="Nusbaum C."/>
            <person name="Oome S."/>
            <person name="Phillips A.J."/>
            <person name="van Rooyen D."/>
            <person name="Rzeszutek E."/>
            <person name="Saraiva M."/>
            <person name="Secombes C.J."/>
            <person name="Seidl M.F."/>
            <person name="Snel B."/>
            <person name="Stassen J.H."/>
            <person name="Sykes S."/>
            <person name="Tripathy S."/>
            <person name="van den Berg H."/>
            <person name="Vega-Arreguin J.C."/>
            <person name="Wawra S."/>
            <person name="Young S.K."/>
            <person name="Zeng Q."/>
            <person name="Dieguez-Uribeondo J."/>
            <person name="Russ C."/>
            <person name="Tyler B.M."/>
            <person name="van West P."/>
        </authorList>
    </citation>
    <scope>NUCLEOTIDE SEQUENCE [LARGE SCALE GENOMIC DNA]</scope>
    <source>
        <strain evidence="2 3">CBS 223.65</strain>
    </source>
</reference>
<dbReference type="EMBL" id="KK583601">
    <property type="protein sequence ID" value="KDO17649.1"/>
    <property type="molecule type" value="Genomic_DNA"/>
</dbReference>
<keyword evidence="3" id="KW-1185">Reference proteome</keyword>
<dbReference type="AlphaFoldDB" id="A0A067BGY1"/>
<dbReference type="OrthoDB" id="20109at2759"/>
<dbReference type="InterPro" id="IPR004038">
    <property type="entry name" value="Ribosomal_eL8/eL30/eS12/Gad45"/>
</dbReference>
<dbReference type="Proteomes" id="UP000030745">
    <property type="component" value="Unassembled WGS sequence"/>
</dbReference>
<dbReference type="KEGG" id="spar:SPRG_16960"/>
<dbReference type="VEuPathDB" id="FungiDB:SPRG_16960"/>
<name>A0A067BGY1_SAPPC</name>
<evidence type="ECO:0000313" key="2">
    <source>
        <dbReference type="EMBL" id="KDO17649.1"/>
    </source>
</evidence>
<dbReference type="GeneID" id="24138537"/>
<proteinExistence type="predicted"/>
<dbReference type="STRING" id="695850.A0A067BGY1"/>
<gene>
    <name evidence="2" type="ORF">SPRG_16960</name>
</gene>
<dbReference type="SUPFAM" id="SSF55315">
    <property type="entry name" value="L30e-like"/>
    <property type="match status" value="1"/>
</dbReference>
<dbReference type="Gene3D" id="3.30.1330.30">
    <property type="match status" value="1"/>
</dbReference>
<protein>
    <recommendedName>
        <fullName evidence="1">Ribosomal protein eL8/eL30/eS12/Gadd45 domain-containing protein</fullName>
    </recommendedName>
</protein>
<accession>A0A067BGY1</accession>
<dbReference type="OMA" id="TLPMDAN"/>